<name>A0A0A2XMY0_9PAST</name>
<comment type="caution">
    <text evidence="1">The sequence shown here is derived from an EMBL/GenBank/DDBJ whole genome shotgun (WGS) entry which is preliminary data.</text>
</comment>
<keyword evidence="2" id="KW-1185">Reference proteome</keyword>
<organism evidence="1 2">
    <name type="scientific">Gallibacterium genomosp. 2</name>
    <dbReference type="NCBI Taxonomy" id="155517"/>
    <lineage>
        <taxon>Bacteria</taxon>
        <taxon>Pseudomonadati</taxon>
        <taxon>Pseudomonadota</taxon>
        <taxon>Gammaproteobacteria</taxon>
        <taxon>Pasteurellales</taxon>
        <taxon>Pasteurellaceae</taxon>
        <taxon>Gallibacterium</taxon>
    </lineage>
</organism>
<dbReference type="RefSeq" id="WP_013745192.1">
    <property type="nucleotide sequence ID" value="NZ_JPXY01000024.1"/>
</dbReference>
<evidence type="ECO:0000313" key="1">
    <source>
        <dbReference type="EMBL" id="KGQ32342.1"/>
    </source>
</evidence>
<dbReference type="AlphaFoldDB" id="A0A0A2XMY0"/>
<protein>
    <submittedName>
        <fullName evidence="1">Uncharacterized protein</fullName>
    </submittedName>
</protein>
<reference evidence="1 2" key="1">
    <citation type="submission" date="2014-08" db="EMBL/GenBank/DDBJ databases">
        <title>Chaperone-usher fimbriae in a diverse selection of Gallibacterium genomes.</title>
        <authorList>
            <person name="Kudirkiene E."/>
            <person name="Bager R.J."/>
            <person name="Johnson T.J."/>
            <person name="Bojesen A.M."/>
        </authorList>
    </citation>
    <scope>NUCLEOTIDE SEQUENCE [LARGE SCALE GENOMIC DNA]</scope>
    <source>
        <strain evidence="1 2">CCM5976</strain>
    </source>
</reference>
<dbReference type="EMBL" id="JPXY01000024">
    <property type="protein sequence ID" value="KGQ32342.1"/>
    <property type="molecule type" value="Genomic_DNA"/>
</dbReference>
<proteinExistence type="predicted"/>
<evidence type="ECO:0000313" key="2">
    <source>
        <dbReference type="Proteomes" id="UP000030418"/>
    </source>
</evidence>
<accession>A0A0A2XMY0</accession>
<gene>
    <name evidence="1" type="ORF">P375_05990</name>
</gene>
<dbReference type="Proteomes" id="UP000030418">
    <property type="component" value="Unassembled WGS sequence"/>
</dbReference>
<sequence length="109" mass="12691">MNTQQLINYIWKNRNKKYLFYYVVNNIARSGKSRKARIYVLKDNELLEVTKVIASVNNAKIDGDNLVIIGSGMDMYFYTLHKFLSRISKAKNLSKDGEFFLSADSYIHL</sequence>